<dbReference type="AlphaFoldDB" id="A0A158J2G1"/>
<comment type="caution">
    <text evidence="4">The sequence shown here is derived from an EMBL/GenBank/DDBJ whole genome shotgun (WGS) entry which is preliminary data.</text>
</comment>
<evidence type="ECO:0000313" key="5">
    <source>
        <dbReference type="Proteomes" id="UP000054770"/>
    </source>
</evidence>
<evidence type="ECO:0000256" key="2">
    <source>
        <dbReference type="SAM" id="Phobius"/>
    </source>
</evidence>
<keyword evidence="2" id="KW-1133">Transmembrane helix</keyword>
<sequence length="407" mass="45035">MQDTNTTTLAPEAFALVAADGCPIRGFVWRHGKPRAGDWCGLHKSDASARPVVIVNAATSVRCRYYFRFAAFLFRHGCDAIVYDYRGIGESRPRALRGFRASWLDWGRLDFEAVLQYVALEFPGQPVDVVAHSIGGVVIGLAPSNAMIRRIVTVGAQYAHWRDYASGRKLTMLWRWHVLMPILAILAGYVPARRLGWMEDTPKGVAFSWSRSKARFEDTFRRGAFALGDAERAQLVAQFSAVRAPLLAISVTDDEFGTVPAIERLLRYFTGSALTHLRIAPRQIGQPAIGHFAFFHSRFEDSLWPIALTWLKSGALRQRHPGSVVFQRARPEREATAAHEQPSGYHPVVATATPQPTSSNPSARGSHRACGSIFSSITQIDRAATQSTFMTPNTKSNAMSAPQQPTQ</sequence>
<feature type="region of interest" description="Disordered" evidence="1">
    <location>
        <begin position="384"/>
        <end position="407"/>
    </location>
</feature>
<feature type="transmembrane region" description="Helical" evidence="2">
    <location>
        <begin position="172"/>
        <end position="192"/>
    </location>
</feature>
<evidence type="ECO:0000259" key="3">
    <source>
        <dbReference type="Pfam" id="PF12146"/>
    </source>
</evidence>
<reference evidence="4" key="1">
    <citation type="submission" date="2016-01" db="EMBL/GenBank/DDBJ databases">
        <authorList>
            <person name="Peeters C."/>
        </authorList>
    </citation>
    <scope>NUCLEOTIDE SEQUENCE [LARGE SCALE GENOMIC DNA]</scope>
    <source>
        <strain evidence="4">LMG 22940</strain>
    </source>
</reference>
<keyword evidence="5" id="KW-1185">Reference proteome</keyword>
<evidence type="ECO:0000313" key="4">
    <source>
        <dbReference type="EMBL" id="SAL62925.1"/>
    </source>
</evidence>
<dbReference type="Gene3D" id="3.40.50.1820">
    <property type="entry name" value="alpha/beta hydrolase"/>
    <property type="match status" value="1"/>
</dbReference>
<name>A0A158J2G1_9BURK</name>
<dbReference type="Pfam" id="PF12146">
    <property type="entry name" value="Hydrolase_4"/>
    <property type="match status" value="1"/>
</dbReference>
<protein>
    <submittedName>
        <fullName evidence="4">Alpha/beta hydrolase fold protein</fullName>
    </submittedName>
</protein>
<dbReference type="EMBL" id="FCON02000033">
    <property type="protein sequence ID" value="SAL62925.1"/>
    <property type="molecule type" value="Genomic_DNA"/>
</dbReference>
<organism evidence="4 5">
    <name type="scientific">Caballeronia choica</name>
    <dbReference type="NCBI Taxonomy" id="326476"/>
    <lineage>
        <taxon>Bacteria</taxon>
        <taxon>Pseudomonadati</taxon>
        <taxon>Pseudomonadota</taxon>
        <taxon>Betaproteobacteria</taxon>
        <taxon>Burkholderiales</taxon>
        <taxon>Burkholderiaceae</taxon>
        <taxon>Caballeronia</taxon>
    </lineage>
</organism>
<keyword evidence="2" id="KW-0812">Transmembrane</keyword>
<keyword evidence="2" id="KW-0472">Membrane</keyword>
<dbReference type="Proteomes" id="UP000054770">
    <property type="component" value="Unassembled WGS sequence"/>
</dbReference>
<dbReference type="GO" id="GO:0016787">
    <property type="term" value="F:hydrolase activity"/>
    <property type="evidence" value="ECO:0007669"/>
    <property type="project" value="UniProtKB-KW"/>
</dbReference>
<dbReference type="RefSeq" id="WP_235028370.1">
    <property type="nucleotide sequence ID" value="NZ_FCON02000033.1"/>
</dbReference>
<gene>
    <name evidence="4" type="ORF">AWB68_03341</name>
</gene>
<evidence type="ECO:0000256" key="1">
    <source>
        <dbReference type="SAM" id="MobiDB-lite"/>
    </source>
</evidence>
<accession>A0A158J2G1</accession>
<dbReference type="SUPFAM" id="SSF53474">
    <property type="entry name" value="alpha/beta-Hydrolases"/>
    <property type="match status" value="1"/>
</dbReference>
<feature type="domain" description="Serine aminopeptidase S33" evidence="3">
    <location>
        <begin position="53"/>
        <end position="257"/>
    </location>
</feature>
<feature type="region of interest" description="Disordered" evidence="1">
    <location>
        <begin position="330"/>
        <end position="368"/>
    </location>
</feature>
<proteinExistence type="predicted"/>
<feature type="compositionally biased region" description="Polar residues" evidence="1">
    <location>
        <begin position="352"/>
        <end position="363"/>
    </location>
</feature>
<dbReference type="InterPro" id="IPR022742">
    <property type="entry name" value="Hydrolase_4"/>
</dbReference>
<dbReference type="InterPro" id="IPR029058">
    <property type="entry name" value="AB_hydrolase_fold"/>
</dbReference>
<keyword evidence="4" id="KW-0378">Hydrolase</keyword>